<dbReference type="GO" id="GO:0005634">
    <property type="term" value="C:nucleus"/>
    <property type="evidence" value="ECO:0007669"/>
    <property type="project" value="UniProtKB-SubCell"/>
</dbReference>
<evidence type="ECO:0000313" key="7">
    <source>
        <dbReference type="Proteomes" id="UP000324800"/>
    </source>
</evidence>
<evidence type="ECO:0000256" key="3">
    <source>
        <dbReference type="ARBA" id="ARBA00022763"/>
    </source>
</evidence>
<evidence type="ECO:0000256" key="4">
    <source>
        <dbReference type="ARBA" id="ARBA00023242"/>
    </source>
</evidence>
<comment type="subcellular location">
    <subcellularLocation>
        <location evidence="1">Nucleus</location>
    </subcellularLocation>
</comment>
<dbReference type="GO" id="GO:0004674">
    <property type="term" value="F:protein serine/threonine kinase activity"/>
    <property type="evidence" value="ECO:0007669"/>
    <property type="project" value="UniProtKB-KW"/>
</dbReference>
<keyword evidence="4" id="KW-0539">Nucleus</keyword>
<dbReference type="GO" id="GO:0006281">
    <property type="term" value="P:DNA repair"/>
    <property type="evidence" value="ECO:0007669"/>
    <property type="project" value="TreeGrafter"/>
</dbReference>
<proteinExistence type="predicted"/>
<dbReference type="GO" id="GO:0000077">
    <property type="term" value="P:DNA damage checkpoint signaling"/>
    <property type="evidence" value="ECO:0007669"/>
    <property type="project" value="TreeGrafter"/>
</dbReference>
<evidence type="ECO:0000313" key="6">
    <source>
        <dbReference type="EMBL" id="KAA6397640.1"/>
    </source>
</evidence>
<dbReference type="GO" id="GO:0005694">
    <property type="term" value="C:chromosome"/>
    <property type="evidence" value="ECO:0007669"/>
    <property type="project" value="TreeGrafter"/>
</dbReference>
<reference evidence="6 7" key="1">
    <citation type="submission" date="2019-03" db="EMBL/GenBank/DDBJ databases">
        <title>Single cell metagenomics reveals metabolic interactions within the superorganism composed of flagellate Streblomastix strix and complex community of Bacteroidetes bacteria on its surface.</title>
        <authorList>
            <person name="Treitli S.C."/>
            <person name="Kolisko M."/>
            <person name="Husnik F."/>
            <person name="Keeling P."/>
            <person name="Hampl V."/>
        </authorList>
    </citation>
    <scope>NUCLEOTIDE SEQUENCE [LARGE SCALE GENOMIC DNA]</scope>
    <source>
        <strain evidence="6">ST1C</strain>
    </source>
</reference>
<gene>
    <name evidence="6" type="ORF">EZS28_006829</name>
</gene>
<dbReference type="PROSITE" id="PS51190">
    <property type="entry name" value="FATC"/>
    <property type="match status" value="1"/>
</dbReference>
<evidence type="ECO:0000259" key="5">
    <source>
        <dbReference type="PROSITE" id="PS51190"/>
    </source>
</evidence>
<dbReference type="InterPro" id="IPR003152">
    <property type="entry name" value="FATC_dom"/>
</dbReference>
<organism evidence="6 7">
    <name type="scientific">Streblomastix strix</name>
    <dbReference type="NCBI Taxonomy" id="222440"/>
    <lineage>
        <taxon>Eukaryota</taxon>
        <taxon>Metamonada</taxon>
        <taxon>Preaxostyla</taxon>
        <taxon>Oxymonadida</taxon>
        <taxon>Streblomastigidae</taxon>
        <taxon>Streblomastix</taxon>
    </lineage>
</organism>
<dbReference type="InterPro" id="IPR050517">
    <property type="entry name" value="DDR_Repair_Kinase"/>
</dbReference>
<keyword evidence="2" id="KW-0808">Transferase</keyword>
<dbReference type="GO" id="GO:0000723">
    <property type="term" value="P:telomere maintenance"/>
    <property type="evidence" value="ECO:0007669"/>
    <property type="project" value="TreeGrafter"/>
</dbReference>
<accession>A0A5J4WRV9</accession>
<dbReference type="SMART" id="SM01343">
    <property type="entry name" value="FATC"/>
    <property type="match status" value="1"/>
</dbReference>
<keyword evidence="3" id="KW-0227">DNA damage</keyword>
<dbReference type="EMBL" id="SNRW01001133">
    <property type="protein sequence ID" value="KAA6397640.1"/>
    <property type="molecule type" value="Genomic_DNA"/>
</dbReference>
<evidence type="ECO:0000256" key="2">
    <source>
        <dbReference type="ARBA" id="ARBA00022527"/>
    </source>
</evidence>
<protein>
    <recommendedName>
        <fullName evidence="5">FATC domain-containing protein</fullName>
    </recommendedName>
</protein>
<name>A0A5J4WRV9_9EUKA</name>
<dbReference type="Pfam" id="PF02260">
    <property type="entry name" value="FATC"/>
    <property type="match status" value="1"/>
</dbReference>
<keyword evidence="2" id="KW-0723">Serine/threonine-protein kinase</keyword>
<comment type="caution">
    <text evidence="6">The sequence shown here is derived from an EMBL/GenBank/DDBJ whole genome shotgun (WGS) entry which is preliminary data.</text>
</comment>
<keyword evidence="2" id="KW-0418">Kinase</keyword>
<feature type="domain" description="FATC" evidence="5">
    <location>
        <begin position="77"/>
        <end position="109"/>
    </location>
</feature>
<dbReference type="PANTHER" id="PTHR11139">
    <property type="entry name" value="ATAXIA TELANGIECTASIA MUTATED ATM -RELATED"/>
    <property type="match status" value="1"/>
</dbReference>
<dbReference type="Proteomes" id="UP000324800">
    <property type="component" value="Unassembled WGS sequence"/>
</dbReference>
<dbReference type="OrthoDB" id="2250022at2759"/>
<dbReference type="AlphaFoldDB" id="A0A5J4WRV9"/>
<evidence type="ECO:0000256" key="1">
    <source>
        <dbReference type="ARBA" id="ARBA00004123"/>
    </source>
</evidence>
<dbReference type="PANTHER" id="PTHR11139:SF69">
    <property type="entry name" value="SERINE_THREONINE-PROTEIN KINASE ATR"/>
    <property type="match status" value="1"/>
</dbReference>
<sequence>MQLQRKNKDDIMTMLEAFVLDPLSGYGESMFGQLVSRSSSISGVFGNEANRHDIGAQAKQSISCIERKLIGFKFGGEFMAIKKQVTDLIQKASSCENLSNMYLGWMPFW</sequence>